<reference evidence="2" key="1">
    <citation type="submission" date="2023-07" db="EMBL/GenBank/DDBJ databases">
        <title>Chryseobacterium sp. strain PBS4-4 Genome sequencing and assembly.</title>
        <authorList>
            <person name="Jung Y."/>
        </authorList>
    </citation>
    <scope>NUCLEOTIDE SEQUENCE [LARGE SCALE GENOMIC DNA]</scope>
    <source>
        <strain evidence="2">PBS4-4</strain>
    </source>
</reference>
<proteinExistence type="predicted"/>
<dbReference type="EMBL" id="JAOTEM010000004">
    <property type="protein sequence ID" value="MCU7618612.1"/>
    <property type="molecule type" value="Genomic_DNA"/>
</dbReference>
<protein>
    <recommendedName>
        <fullName evidence="3">Lipoprotein</fullName>
    </recommendedName>
</protein>
<dbReference type="RefSeq" id="WP_263004122.1">
    <property type="nucleotide sequence ID" value="NZ_JAOTEM010000004.1"/>
</dbReference>
<gene>
    <name evidence="1" type="ORF">NZ698_15565</name>
</gene>
<organism evidence="1 2">
    <name type="scientific">Chryseobacterium edaphi</name>
    <dbReference type="NCBI Taxonomy" id="2976532"/>
    <lineage>
        <taxon>Bacteria</taxon>
        <taxon>Pseudomonadati</taxon>
        <taxon>Bacteroidota</taxon>
        <taxon>Flavobacteriia</taxon>
        <taxon>Flavobacteriales</taxon>
        <taxon>Weeksellaceae</taxon>
        <taxon>Chryseobacterium group</taxon>
        <taxon>Chryseobacterium</taxon>
    </lineage>
</organism>
<evidence type="ECO:0000313" key="1">
    <source>
        <dbReference type="EMBL" id="MCU7618612.1"/>
    </source>
</evidence>
<comment type="caution">
    <text evidence="1">The sequence shown here is derived from an EMBL/GenBank/DDBJ whole genome shotgun (WGS) entry which is preliminary data.</text>
</comment>
<evidence type="ECO:0008006" key="3">
    <source>
        <dbReference type="Google" id="ProtNLM"/>
    </source>
</evidence>
<keyword evidence="2" id="KW-1185">Reference proteome</keyword>
<evidence type="ECO:0000313" key="2">
    <source>
        <dbReference type="Proteomes" id="UP001208649"/>
    </source>
</evidence>
<dbReference type="Proteomes" id="UP001208649">
    <property type="component" value="Unassembled WGS sequence"/>
</dbReference>
<accession>A0ABT2W8R6</accession>
<name>A0ABT2W8R6_9FLAO</name>
<dbReference type="PROSITE" id="PS51257">
    <property type="entry name" value="PROKAR_LIPOPROTEIN"/>
    <property type="match status" value="1"/>
</dbReference>
<sequence>MKYILLLFLIILTSCTSEENLNLQENSKFQGNYIGVFNGSVSGKISFKVSDTGNLEGSVEYDNATASENLSGYVPISGKFDASTKSGLNFFGYLNDLTINAKWTKGNSTGDCILNKK</sequence>